<dbReference type="GO" id="GO:0016779">
    <property type="term" value="F:nucleotidyltransferase activity"/>
    <property type="evidence" value="ECO:0007669"/>
    <property type="project" value="UniProtKB-ARBA"/>
</dbReference>
<feature type="domain" description="Poly(A) RNA polymerase mitochondrial-like central palm" evidence="2">
    <location>
        <begin position="90"/>
        <end position="208"/>
    </location>
</feature>
<reference evidence="3 4" key="1">
    <citation type="journal article" name="Sci. Rep.">
        <title>Telomere-to-telomere assembled and centromere annotated genomes of the two main subspecies of the button mushroom Agaricus bisporus reveal especially polymorphic chromosome ends.</title>
        <authorList>
            <person name="Sonnenberg A.S.M."/>
            <person name="Sedaghat-Telgerd N."/>
            <person name="Lavrijssen B."/>
            <person name="Ohm R.A."/>
            <person name="Hendrickx P.M."/>
            <person name="Scholtmeijer K."/>
            <person name="Baars J.J.P."/>
            <person name="van Peer A."/>
        </authorList>
    </citation>
    <scope>NUCLEOTIDE SEQUENCE [LARGE SCALE GENOMIC DNA]</scope>
    <source>
        <strain evidence="3 4">H119_p4</strain>
    </source>
</reference>
<dbReference type="SUPFAM" id="SSF81631">
    <property type="entry name" value="PAP/OAS1 substrate-binding domain"/>
    <property type="match status" value="1"/>
</dbReference>
<comment type="caution">
    <text evidence="3">The sequence shown here is derived from an EMBL/GenBank/DDBJ whole genome shotgun (WGS) entry which is preliminary data.</text>
</comment>
<evidence type="ECO:0000313" key="3">
    <source>
        <dbReference type="EMBL" id="KAF7760221.1"/>
    </source>
</evidence>
<proteinExistence type="predicted"/>
<dbReference type="CDD" id="cd05402">
    <property type="entry name" value="NT_PAP_TUTase"/>
    <property type="match status" value="1"/>
</dbReference>
<dbReference type="PANTHER" id="PTHR12271">
    <property type="entry name" value="POLY A POLYMERASE CID PAP -RELATED"/>
    <property type="match status" value="1"/>
</dbReference>
<sequence length="392" mass="44784">MLASAVRRVAPVILSKNAEETREILSVMLERSPSVGVVQTPDQKLKSEVDTICKRRVKDEEKNLSWWLDQSDPYSLFRADDRSRMPGHEDVIQRVQSVIRKNFGASYSVTTFGSVRYGAASAKSDMDLMIFDPKRIGGFAPSKKRLPRIYHVKSLAGTLKHAGFASVEAVPASVPIVKFRDPKSGIRCDLNVNHQPGYWNSIMIGRYATLSPHLPRLMLAIKRWSRPIGLNNPSPSKRLAITFSSYAFALMTIGFLQHRGLLPNLQENLGEDIRDRYFWNLKPEFHCDMRFKWHVPFIPANREVSTPSLFNDWFHFWANFEPDKQMVDICQGGIVPREGGENRPLCVKDPFIRVRNVTMNISREVFERLQEECQDASAELRKRSAEGGYVIM</sequence>
<name>A0A8H7C1D6_AGABI</name>
<gene>
    <name evidence="3" type="ORF">Agabi119p4_10897</name>
</gene>
<dbReference type="GO" id="GO:0031123">
    <property type="term" value="P:RNA 3'-end processing"/>
    <property type="evidence" value="ECO:0007669"/>
    <property type="project" value="TreeGrafter"/>
</dbReference>
<evidence type="ECO:0000256" key="1">
    <source>
        <dbReference type="SAM" id="Coils"/>
    </source>
</evidence>
<dbReference type="SUPFAM" id="SSF81301">
    <property type="entry name" value="Nucleotidyltransferase"/>
    <property type="match status" value="1"/>
</dbReference>
<dbReference type="Pfam" id="PF22600">
    <property type="entry name" value="MTPAP-like_central"/>
    <property type="match status" value="1"/>
</dbReference>
<dbReference type="EMBL" id="JABXXO010000015">
    <property type="protein sequence ID" value="KAF7760221.1"/>
    <property type="molecule type" value="Genomic_DNA"/>
</dbReference>
<dbReference type="InterPro" id="IPR043519">
    <property type="entry name" value="NT_sf"/>
</dbReference>
<keyword evidence="1" id="KW-0175">Coiled coil</keyword>
<organism evidence="3 4">
    <name type="scientific">Agaricus bisporus var. burnettii</name>
    <dbReference type="NCBI Taxonomy" id="192524"/>
    <lineage>
        <taxon>Eukaryota</taxon>
        <taxon>Fungi</taxon>
        <taxon>Dikarya</taxon>
        <taxon>Basidiomycota</taxon>
        <taxon>Agaricomycotina</taxon>
        <taxon>Agaricomycetes</taxon>
        <taxon>Agaricomycetidae</taxon>
        <taxon>Agaricales</taxon>
        <taxon>Agaricineae</taxon>
        <taxon>Agaricaceae</taxon>
        <taxon>Agaricus</taxon>
    </lineage>
</organism>
<evidence type="ECO:0000313" key="4">
    <source>
        <dbReference type="Proteomes" id="UP000629468"/>
    </source>
</evidence>
<dbReference type="Gene3D" id="1.10.1410.10">
    <property type="match status" value="1"/>
</dbReference>
<dbReference type="AlphaFoldDB" id="A0A8H7C1D6"/>
<dbReference type="Proteomes" id="UP000629468">
    <property type="component" value="Unassembled WGS sequence"/>
</dbReference>
<accession>A0A8H7C1D6</accession>
<dbReference type="InterPro" id="IPR054708">
    <property type="entry name" value="MTPAP-like_central"/>
</dbReference>
<feature type="coiled-coil region" evidence="1">
    <location>
        <begin position="359"/>
        <end position="386"/>
    </location>
</feature>
<dbReference type="GO" id="GO:0010605">
    <property type="term" value="P:negative regulation of macromolecule metabolic process"/>
    <property type="evidence" value="ECO:0007669"/>
    <property type="project" value="UniProtKB-ARBA"/>
</dbReference>
<dbReference type="Gene3D" id="3.30.460.10">
    <property type="entry name" value="Beta Polymerase, domain 2"/>
    <property type="match status" value="1"/>
</dbReference>
<dbReference type="PANTHER" id="PTHR12271:SF40">
    <property type="entry name" value="POLY(A) RNA POLYMERASE GLD2"/>
    <property type="match status" value="1"/>
</dbReference>
<protein>
    <recommendedName>
        <fullName evidence="2">Poly(A) RNA polymerase mitochondrial-like central palm domain-containing protein</fullName>
    </recommendedName>
</protein>
<evidence type="ECO:0000259" key="2">
    <source>
        <dbReference type="Pfam" id="PF22600"/>
    </source>
</evidence>